<dbReference type="InterPro" id="IPR003156">
    <property type="entry name" value="DHHA1_dom"/>
</dbReference>
<evidence type="ECO:0000256" key="2">
    <source>
        <dbReference type="ARBA" id="ARBA00008226"/>
    </source>
</evidence>
<keyword evidence="6 17" id="KW-0436">Ligase</keyword>
<keyword evidence="8" id="KW-0547">Nucleotide-binding</keyword>
<dbReference type="PANTHER" id="PTHR43462:SF1">
    <property type="entry name" value="ALANYL-TRNA EDITING PROTEIN AARSD1"/>
    <property type="match status" value="1"/>
</dbReference>
<keyword evidence="7" id="KW-0479">Metal-binding</keyword>
<comment type="cofactor">
    <cofactor evidence="1">
        <name>Zn(2+)</name>
        <dbReference type="ChEBI" id="CHEBI:29105"/>
    </cofactor>
</comment>
<accession>A0A2T0BAX8</accession>
<dbReference type="InterPro" id="IPR009000">
    <property type="entry name" value="Transl_B-barrel_sf"/>
</dbReference>
<dbReference type="GO" id="GO:0006412">
    <property type="term" value="P:translation"/>
    <property type="evidence" value="ECO:0007669"/>
    <property type="project" value="UniProtKB-KW"/>
</dbReference>
<evidence type="ECO:0000259" key="16">
    <source>
        <dbReference type="SMART" id="SM00863"/>
    </source>
</evidence>
<dbReference type="SUPFAM" id="SSF55186">
    <property type="entry name" value="ThrRS/AlaRS common domain"/>
    <property type="match status" value="1"/>
</dbReference>
<reference evidence="17 18" key="1">
    <citation type="submission" date="2018-03" db="EMBL/GenBank/DDBJ databases">
        <title>Genome sequence of Clostridium vincentii DSM 10228.</title>
        <authorList>
            <person name="Poehlein A."/>
            <person name="Daniel R."/>
        </authorList>
    </citation>
    <scope>NUCLEOTIDE SEQUENCE [LARGE SCALE GENOMIC DNA]</scope>
    <source>
        <strain evidence="17 18">DSM 10228</strain>
    </source>
</reference>
<dbReference type="Gene3D" id="2.40.30.130">
    <property type="match status" value="1"/>
</dbReference>
<dbReference type="Pfam" id="PF07973">
    <property type="entry name" value="tRNA_SAD"/>
    <property type="match status" value="1"/>
</dbReference>
<keyword evidence="12" id="KW-0648">Protein biosynthesis</keyword>
<keyword evidence="15" id="KW-0175">Coiled coil</keyword>
<dbReference type="GO" id="GO:0043039">
    <property type="term" value="P:tRNA aminoacylation"/>
    <property type="evidence" value="ECO:0007669"/>
    <property type="project" value="InterPro"/>
</dbReference>
<sequence>MTEKLFYKDQYIKEFTANIVEVKEEEGKLLLLLDKTAFFPGGGGQGSDTGFIDGAKVIDMIEEGENIYHVVDTKPKNLENVICKIDWENRLDGMQQHLGQHVLSGCFFSIFNTNTAGIHLGKDISYVDIVGHIQQEQIIKAEKAANKAIGENHKVTFLITNRKEAKAMGLRRELATSDESISVVKIEGLDINACCGVHPGTTLELQMIKIKGVEKHKGNTRVFFLAGNRAVEEFLNRSNILDELCIGLSTGADETVKSLASLKNSFNEVREENKKIKIALAEFETKDLVDKGEKIGEITLINKIYDGENMKFLNRLSDKLTLEDNIVILFATKDSDKANLLFGCSKNLKNVNMGNLLKDSISLIDGKGGGSPALAQGGGKNVANLQNAMDYASRILKESLEA</sequence>
<evidence type="ECO:0000256" key="10">
    <source>
        <dbReference type="ARBA" id="ARBA00022840"/>
    </source>
</evidence>
<dbReference type="RefSeq" id="WP_106060728.1">
    <property type="nucleotide sequence ID" value="NZ_PVXQ01000037.1"/>
</dbReference>
<protein>
    <recommendedName>
        <fullName evidence="4">Alanine--tRNA ligase</fullName>
        <ecNumber evidence="3">6.1.1.7</ecNumber>
    </recommendedName>
    <alternativeName>
        <fullName evidence="14">Alanyl-tRNA synthetase</fullName>
    </alternativeName>
</protein>
<keyword evidence="13" id="KW-0030">Aminoacyl-tRNA synthetase</keyword>
<evidence type="ECO:0000256" key="11">
    <source>
        <dbReference type="ARBA" id="ARBA00022884"/>
    </source>
</evidence>
<evidence type="ECO:0000313" key="18">
    <source>
        <dbReference type="Proteomes" id="UP000239471"/>
    </source>
</evidence>
<dbReference type="InterPro" id="IPR018163">
    <property type="entry name" value="Thr/Ala-tRNA-synth_IIc_edit"/>
</dbReference>
<proteinExistence type="inferred from homology"/>
<organism evidence="17 18">
    <name type="scientific">Clostridium vincentii</name>
    <dbReference type="NCBI Taxonomy" id="52704"/>
    <lineage>
        <taxon>Bacteria</taxon>
        <taxon>Bacillati</taxon>
        <taxon>Bacillota</taxon>
        <taxon>Clostridia</taxon>
        <taxon>Eubacteriales</taxon>
        <taxon>Clostridiaceae</taxon>
        <taxon>Clostridium</taxon>
    </lineage>
</organism>
<comment type="caution">
    <text evidence="17">The sequence shown here is derived from an EMBL/GenBank/DDBJ whole genome shotgun (WGS) entry which is preliminary data.</text>
</comment>
<dbReference type="Gene3D" id="3.10.310.40">
    <property type="match status" value="1"/>
</dbReference>
<dbReference type="GO" id="GO:0005524">
    <property type="term" value="F:ATP binding"/>
    <property type="evidence" value="ECO:0007669"/>
    <property type="project" value="UniProtKB-KW"/>
</dbReference>
<dbReference type="InterPro" id="IPR051335">
    <property type="entry name" value="Alanyl-tRNA_Editing_Enzymes"/>
</dbReference>
<evidence type="ECO:0000256" key="5">
    <source>
        <dbReference type="ARBA" id="ARBA00022555"/>
    </source>
</evidence>
<dbReference type="GO" id="GO:0000049">
    <property type="term" value="F:tRNA binding"/>
    <property type="evidence" value="ECO:0007669"/>
    <property type="project" value="UniProtKB-KW"/>
</dbReference>
<evidence type="ECO:0000256" key="1">
    <source>
        <dbReference type="ARBA" id="ARBA00001947"/>
    </source>
</evidence>
<keyword evidence="10" id="KW-0067">ATP-binding</keyword>
<dbReference type="EMBL" id="PVXQ01000037">
    <property type="protein sequence ID" value="PRR81050.1"/>
    <property type="molecule type" value="Genomic_DNA"/>
</dbReference>
<evidence type="ECO:0000256" key="7">
    <source>
        <dbReference type="ARBA" id="ARBA00022723"/>
    </source>
</evidence>
<gene>
    <name evidence="17" type="primary">alaS_2</name>
    <name evidence="17" type="ORF">CLVI_28080</name>
</gene>
<dbReference type="Gene3D" id="3.30.980.10">
    <property type="entry name" value="Threonyl-trna Synthetase, Chain A, domain 2"/>
    <property type="match status" value="1"/>
</dbReference>
<dbReference type="SMART" id="SM00863">
    <property type="entry name" value="tRNA_SAD"/>
    <property type="match status" value="1"/>
</dbReference>
<evidence type="ECO:0000256" key="12">
    <source>
        <dbReference type="ARBA" id="ARBA00022917"/>
    </source>
</evidence>
<dbReference type="AlphaFoldDB" id="A0A2T0BAX8"/>
<evidence type="ECO:0000256" key="13">
    <source>
        <dbReference type="ARBA" id="ARBA00023146"/>
    </source>
</evidence>
<name>A0A2T0BAX8_9CLOT</name>
<evidence type="ECO:0000256" key="8">
    <source>
        <dbReference type="ARBA" id="ARBA00022741"/>
    </source>
</evidence>
<evidence type="ECO:0000256" key="4">
    <source>
        <dbReference type="ARBA" id="ARBA00017959"/>
    </source>
</evidence>
<dbReference type="OrthoDB" id="9812949at2"/>
<dbReference type="GO" id="GO:0004813">
    <property type="term" value="F:alanine-tRNA ligase activity"/>
    <property type="evidence" value="ECO:0007669"/>
    <property type="project" value="UniProtKB-EC"/>
</dbReference>
<dbReference type="Pfam" id="PF02272">
    <property type="entry name" value="DHHA1"/>
    <property type="match status" value="1"/>
</dbReference>
<dbReference type="GO" id="GO:0046872">
    <property type="term" value="F:metal ion binding"/>
    <property type="evidence" value="ECO:0007669"/>
    <property type="project" value="UniProtKB-KW"/>
</dbReference>
<dbReference type="FunFam" id="3.10.310.40:FF:000001">
    <property type="entry name" value="Alanine--tRNA ligase"/>
    <property type="match status" value="1"/>
</dbReference>
<evidence type="ECO:0000313" key="17">
    <source>
        <dbReference type="EMBL" id="PRR81050.1"/>
    </source>
</evidence>
<evidence type="ECO:0000256" key="9">
    <source>
        <dbReference type="ARBA" id="ARBA00022833"/>
    </source>
</evidence>
<keyword evidence="11" id="KW-0694">RNA-binding</keyword>
<evidence type="ECO:0000256" key="3">
    <source>
        <dbReference type="ARBA" id="ARBA00013168"/>
    </source>
</evidence>
<dbReference type="GO" id="GO:0002161">
    <property type="term" value="F:aminoacyl-tRNA deacylase activity"/>
    <property type="evidence" value="ECO:0007669"/>
    <property type="project" value="UniProtKB-ARBA"/>
</dbReference>
<dbReference type="PANTHER" id="PTHR43462">
    <property type="entry name" value="ALANYL-TRNA EDITING PROTEIN"/>
    <property type="match status" value="1"/>
</dbReference>
<feature type="domain" description="Threonyl/alanyl tRNA synthetase SAD" evidence="16">
    <location>
        <begin position="181"/>
        <end position="223"/>
    </location>
</feature>
<comment type="similarity">
    <text evidence="2">Belongs to the class-II aminoacyl-tRNA synthetase family.</text>
</comment>
<keyword evidence="5" id="KW-0820">tRNA-binding</keyword>
<keyword evidence="9" id="KW-0862">Zinc</keyword>
<feature type="coiled-coil region" evidence="15">
    <location>
        <begin position="259"/>
        <end position="286"/>
    </location>
</feature>
<evidence type="ECO:0000256" key="14">
    <source>
        <dbReference type="ARBA" id="ARBA00032577"/>
    </source>
</evidence>
<evidence type="ECO:0000256" key="6">
    <source>
        <dbReference type="ARBA" id="ARBA00022598"/>
    </source>
</evidence>
<dbReference type="Proteomes" id="UP000239471">
    <property type="component" value="Unassembled WGS sequence"/>
</dbReference>
<evidence type="ECO:0000256" key="15">
    <source>
        <dbReference type="SAM" id="Coils"/>
    </source>
</evidence>
<keyword evidence="18" id="KW-1185">Reference proteome</keyword>
<dbReference type="EC" id="6.1.1.7" evidence="3"/>
<dbReference type="InterPro" id="IPR012947">
    <property type="entry name" value="tRNA_SAD"/>
</dbReference>
<dbReference type="SUPFAM" id="SSF50447">
    <property type="entry name" value="Translation proteins"/>
    <property type="match status" value="1"/>
</dbReference>